<reference evidence="1 2" key="1">
    <citation type="journal article" date="2024" name="Science">
        <title>Giant polyketide synthase enzymes in the biosynthesis of giant marine polyether toxins.</title>
        <authorList>
            <person name="Fallon T.R."/>
            <person name="Shende V.V."/>
            <person name="Wierzbicki I.H."/>
            <person name="Pendleton A.L."/>
            <person name="Watervoot N.F."/>
            <person name="Auber R.P."/>
            <person name="Gonzalez D.J."/>
            <person name="Wisecaver J.H."/>
            <person name="Moore B.S."/>
        </authorList>
    </citation>
    <scope>NUCLEOTIDE SEQUENCE [LARGE SCALE GENOMIC DNA]</scope>
    <source>
        <strain evidence="1 2">12B1</strain>
    </source>
</reference>
<proteinExistence type="predicted"/>
<name>A0AB34IQ16_PRYPA</name>
<organism evidence="1 2">
    <name type="scientific">Prymnesium parvum</name>
    <name type="common">Toxic golden alga</name>
    <dbReference type="NCBI Taxonomy" id="97485"/>
    <lineage>
        <taxon>Eukaryota</taxon>
        <taxon>Haptista</taxon>
        <taxon>Haptophyta</taxon>
        <taxon>Prymnesiophyceae</taxon>
        <taxon>Prymnesiales</taxon>
        <taxon>Prymnesiaceae</taxon>
        <taxon>Prymnesium</taxon>
    </lineage>
</organism>
<comment type="caution">
    <text evidence="1">The sequence shown here is derived from an EMBL/GenBank/DDBJ whole genome shotgun (WGS) entry which is preliminary data.</text>
</comment>
<protein>
    <submittedName>
        <fullName evidence="1">Uncharacterized protein</fullName>
    </submittedName>
</protein>
<evidence type="ECO:0000313" key="2">
    <source>
        <dbReference type="Proteomes" id="UP001515480"/>
    </source>
</evidence>
<sequence>MPRCSNCCHFTQRLALPQLDGECCSECLWVTSSSHALRMPADAQRRRLTLFTRPSAFSHHELQRIRVQRDWAFPEYRPVTHPMGASSVGLESVQRFRSCAVMEQQAELTKLTEALRKKGIAVSCTALEKGTCVPQDRPTESAAGCLQKAHKKPHRFTLVYWSSSNTVAN</sequence>
<dbReference type="EMBL" id="JBGBPQ010000021">
    <property type="protein sequence ID" value="KAL1503779.1"/>
    <property type="molecule type" value="Genomic_DNA"/>
</dbReference>
<accession>A0AB34IQ16</accession>
<evidence type="ECO:0000313" key="1">
    <source>
        <dbReference type="EMBL" id="KAL1503779.1"/>
    </source>
</evidence>
<dbReference type="Proteomes" id="UP001515480">
    <property type="component" value="Unassembled WGS sequence"/>
</dbReference>
<gene>
    <name evidence="1" type="ORF">AB1Y20_012247</name>
</gene>
<keyword evidence="2" id="KW-1185">Reference proteome</keyword>
<dbReference type="AlphaFoldDB" id="A0AB34IQ16"/>